<evidence type="ECO:0000313" key="2">
    <source>
        <dbReference type="Proteomes" id="UP001172778"/>
    </source>
</evidence>
<proteinExistence type="predicted"/>
<dbReference type="RefSeq" id="WP_284102386.1">
    <property type="nucleotide sequence ID" value="NZ_JARRAF010000030.1"/>
</dbReference>
<dbReference type="GO" id="GO:0016301">
    <property type="term" value="F:kinase activity"/>
    <property type="evidence" value="ECO:0007669"/>
    <property type="project" value="UniProtKB-KW"/>
</dbReference>
<reference evidence="1" key="1">
    <citation type="submission" date="2023-03" db="EMBL/GenBank/DDBJ databases">
        <title>Chitinimonas shenzhenensis gen. nov., sp. nov., a novel member of family Burkholderiaceae isolated from activated sludge collected in Shen Zhen, China.</title>
        <authorList>
            <person name="Wang X."/>
        </authorList>
    </citation>
    <scope>NUCLEOTIDE SEQUENCE</scope>
    <source>
        <strain evidence="1">DQS-5</strain>
    </source>
</reference>
<protein>
    <submittedName>
        <fullName evidence="1">Biofilm regulation protein kinase SiaB</fullName>
        <ecNumber evidence="1">2.7.1.-</ecNumber>
    </submittedName>
</protein>
<dbReference type="EC" id="2.7.1.-" evidence="1"/>
<evidence type="ECO:0000313" key="1">
    <source>
        <dbReference type="EMBL" id="MDK2126071.1"/>
    </source>
</evidence>
<dbReference type="EMBL" id="JARRAF010000030">
    <property type="protein sequence ID" value="MDK2126071.1"/>
    <property type="molecule type" value="Genomic_DNA"/>
</dbReference>
<gene>
    <name evidence="1" type="primary">siaB</name>
    <name evidence="1" type="ORF">PZA18_18670</name>
</gene>
<dbReference type="NCBIfam" id="NF038262">
    <property type="entry name" value="SiaB_fam_kinase"/>
    <property type="match status" value="1"/>
</dbReference>
<dbReference type="InterPro" id="IPR046239">
    <property type="entry name" value="DUF6272"/>
</dbReference>
<organism evidence="1 2">
    <name type="scientific">Parachitinimonas caeni</name>
    <dbReference type="NCBI Taxonomy" id="3031301"/>
    <lineage>
        <taxon>Bacteria</taxon>
        <taxon>Pseudomonadati</taxon>
        <taxon>Pseudomonadota</taxon>
        <taxon>Betaproteobacteria</taxon>
        <taxon>Neisseriales</taxon>
        <taxon>Chitinibacteraceae</taxon>
        <taxon>Parachitinimonas</taxon>
    </lineage>
</organism>
<dbReference type="Proteomes" id="UP001172778">
    <property type="component" value="Unassembled WGS sequence"/>
</dbReference>
<name>A0ABT7E1A5_9NEIS</name>
<dbReference type="Pfam" id="PF19788">
    <property type="entry name" value="DUF6272"/>
    <property type="match status" value="1"/>
</dbReference>
<keyword evidence="1" id="KW-0808">Transferase</keyword>
<comment type="caution">
    <text evidence="1">The sequence shown here is derived from an EMBL/GenBank/DDBJ whole genome shotgun (WGS) entry which is preliminary data.</text>
</comment>
<sequence length="180" mass="19802">MNSPDLFLLRQTYNEQRIMICFNGPFSKSLIEEIGKALKNYMQSENATPTAATDVFGVYIEMMQNIRHYAAAKGYSDVDAGATVIIGRDEEERYVVSAGNIVDQTDGQYLVSRIDSLGGMDKAALKALYKEQLRKPRPEGAASGAGLGLIDLARKATLPLVCSLRELDDGRAFFSLRVVI</sequence>
<accession>A0ABT7E1A5</accession>
<dbReference type="NCBIfam" id="NF038264">
    <property type="entry name" value="kinase_SiaB"/>
    <property type="match status" value="1"/>
</dbReference>
<keyword evidence="1" id="KW-0418">Kinase</keyword>
<keyword evidence="2" id="KW-1185">Reference proteome</keyword>